<dbReference type="InterPro" id="IPR005467">
    <property type="entry name" value="His_kinase_dom"/>
</dbReference>
<evidence type="ECO:0000256" key="4">
    <source>
        <dbReference type="ARBA" id="ARBA00022679"/>
    </source>
</evidence>
<dbReference type="Proteomes" id="UP001343257">
    <property type="component" value="Unassembled WGS sequence"/>
</dbReference>
<evidence type="ECO:0000259" key="11">
    <source>
        <dbReference type="PROSITE" id="PS50109"/>
    </source>
</evidence>
<dbReference type="SMART" id="SM00448">
    <property type="entry name" value="REC"/>
    <property type="match status" value="2"/>
</dbReference>
<evidence type="ECO:0000256" key="8">
    <source>
        <dbReference type="ARBA" id="ARBA00023012"/>
    </source>
</evidence>
<dbReference type="PROSITE" id="PS50110">
    <property type="entry name" value="RESPONSE_REGULATORY"/>
    <property type="match status" value="2"/>
</dbReference>
<feature type="domain" description="Histidine kinase" evidence="11">
    <location>
        <begin position="175"/>
        <end position="396"/>
    </location>
</feature>
<evidence type="ECO:0000256" key="1">
    <source>
        <dbReference type="ARBA" id="ARBA00000085"/>
    </source>
</evidence>
<comment type="catalytic activity">
    <reaction evidence="1">
        <text>ATP + protein L-histidine = ADP + protein N-phospho-L-histidine.</text>
        <dbReference type="EC" id="2.7.13.3"/>
    </reaction>
</comment>
<dbReference type="EC" id="2.7.13.3" evidence="2"/>
<evidence type="ECO:0000256" key="9">
    <source>
        <dbReference type="PROSITE-ProRule" id="PRU00169"/>
    </source>
</evidence>
<dbReference type="Gene3D" id="3.30.565.10">
    <property type="entry name" value="Histidine kinase-like ATPase, C-terminal domain"/>
    <property type="match status" value="1"/>
</dbReference>
<keyword evidence="6" id="KW-0418">Kinase</keyword>
<dbReference type="CDD" id="cd00082">
    <property type="entry name" value="HisKA"/>
    <property type="match status" value="1"/>
</dbReference>
<dbReference type="SMART" id="SM00388">
    <property type="entry name" value="HisKA"/>
    <property type="match status" value="1"/>
</dbReference>
<gene>
    <name evidence="13" type="ORF">P9847_07650</name>
</gene>
<dbReference type="Pfam" id="PF00072">
    <property type="entry name" value="Response_reg"/>
    <property type="match status" value="2"/>
</dbReference>
<keyword evidence="7" id="KW-0067">ATP-binding</keyword>
<dbReference type="SUPFAM" id="SSF47384">
    <property type="entry name" value="Homodimeric domain of signal transducing histidine kinase"/>
    <property type="match status" value="1"/>
</dbReference>
<dbReference type="InterPro" id="IPR036097">
    <property type="entry name" value="HisK_dim/P_sf"/>
</dbReference>
<feature type="modified residue" description="4-aspartylphosphate" evidence="9">
    <location>
        <position position="473"/>
    </location>
</feature>
<evidence type="ECO:0000313" key="14">
    <source>
        <dbReference type="Proteomes" id="UP001343257"/>
    </source>
</evidence>
<organism evidence="13 14">
    <name type="scientific">Paenibacillus chibensis</name>
    <dbReference type="NCBI Taxonomy" id="59846"/>
    <lineage>
        <taxon>Bacteria</taxon>
        <taxon>Bacillati</taxon>
        <taxon>Bacillota</taxon>
        <taxon>Bacilli</taxon>
        <taxon>Bacillales</taxon>
        <taxon>Paenibacillaceae</taxon>
        <taxon>Paenibacillus</taxon>
    </lineage>
</organism>
<proteinExistence type="predicted"/>
<dbReference type="SUPFAM" id="SSF52172">
    <property type="entry name" value="CheY-like"/>
    <property type="match status" value="2"/>
</dbReference>
<dbReference type="InterPro" id="IPR001789">
    <property type="entry name" value="Sig_transdc_resp-reg_receiver"/>
</dbReference>
<reference evidence="13 14" key="1">
    <citation type="submission" date="2023-03" db="EMBL/GenBank/DDBJ databases">
        <title>Bacillus Genome Sequencing.</title>
        <authorList>
            <person name="Dunlap C."/>
        </authorList>
    </citation>
    <scope>NUCLEOTIDE SEQUENCE [LARGE SCALE GENOMIC DNA]</scope>
    <source>
        <strain evidence="13 14">NRS-52</strain>
    </source>
</reference>
<keyword evidence="5" id="KW-0547">Nucleotide-binding</keyword>
<dbReference type="InterPro" id="IPR004358">
    <property type="entry name" value="Sig_transdc_His_kin-like_C"/>
</dbReference>
<dbReference type="RefSeq" id="WP_328276705.1">
    <property type="nucleotide sequence ID" value="NZ_JARTLD010000018.1"/>
</dbReference>
<feature type="domain" description="Response regulatory" evidence="12">
    <location>
        <begin position="423"/>
        <end position="542"/>
    </location>
</feature>
<evidence type="ECO:0000256" key="5">
    <source>
        <dbReference type="ARBA" id="ARBA00022741"/>
    </source>
</evidence>
<evidence type="ECO:0000259" key="12">
    <source>
        <dbReference type="PROSITE" id="PS50110"/>
    </source>
</evidence>
<dbReference type="SMART" id="SM00387">
    <property type="entry name" value="HATPase_c"/>
    <property type="match status" value="1"/>
</dbReference>
<protein>
    <recommendedName>
        <fullName evidence="2">histidine kinase</fullName>
        <ecNumber evidence="2">2.7.13.3</ecNumber>
    </recommendedName>
</protein>
<dbReference type="PROSITE" id="PS50109">
    <property type="entry name" value="HIS_KIN"/>
    <property type="match status" value="1"/>
</dbReference>
<dbReference type="InterPro" id="IPR003594">
    <property type="entry name" value="HATPase_dom"/>
</dbReference>
<dbReference type="PRINTS" id="PR00344">
    <property type="entry name" value="BCTRLSENSOR"/>
</dbReference>
<keyword evidence="10" id="KW-0175">Coiled coil</keyword>
<feature type="domain" description="Response regulatory" evidence="12">
    <location>
        <begin position="8"/>
        <end position="125"/>
    </location>
</feature>
<dbReference type="Pfam" id="PF02518">
    <property type="entry name" value="HATPase_c"/>
    <property type="match status" value="1"/>
</dbReference>
<dbReference type="Gene3D" id="3.40.50.2300">
    <property type="match status" value="2"/>
</dbReference>
<sequence>MGVQEPIHILLVDDRPENLLALEAVLESEQYNLVKATSGEEALRCLLKDEFAVIVLDVQMPGMDGIETAKLIKARDKTKDIPIIFISANSKEAEHLFAGYSAGAIDYMVKPFIPQILKSKIEGFVEMYLTNKKHKTQSMLLQQKTQELEKINHELVKAKEAAEIAAKAKTEFLAMMSHEIRTPMNGVIGMVDLLMETDLKEEQKEYSEIIRRSADALVTVINDILDFTKMESGKMELEEHPFDLQNCIQEVFSLFSVEAGKKNLELVYFIDDHIPHVVFGDMARLRQVLINLIANAVKFTHQGGVYLMVSPREQSDDAIHIEFTVKDTGIGISADKIDRLFKPFSQLDSSMTRKYGGTGLGLAICKSLVEMMGGDIHVESSEEKGAAFVFDIVVKEPEQDEAASRRIEELSLQVERDKDASPSILVVDDHPVNQKLMVSMLGKLGLKADVAEDGQQAVEKAEARPGYDFIFMDLQMPVMDGLEATERIRRNEKQDSRKPVIIAMTANVMEGIQTRCREAGMDDYISKPVKMSCVKQLLSRYPIPLSRESYASDIRIHQDQENITS</sequence>
<keyword evidence="14" id="KW-1185">Reference proteome</keyword>
<dbReference type="EMBL" id="JARTLD010000018">
    <property type="protein sequence ID" value="MED5017184.1"/>
    <property type="molecule type" value="Genomic_DNA"/>
</dbReference>
<dbReference type="PANTHER" id="PTHR45339:SF1">
    <property type="entry name" value="HYBRID SIGNAL TRANSDUCTION HISTIDINE KINASE J"/>
    <property type="match status" value="1"/>
</dbReference>
<accession>A0ABU6PQN0</accession>
<dbReference type="Pfam" id="PF00512">
    <property type="entry name" value="HisKA"/>
    <property type="match status" value="1"/>
</dbReference>
<evidence type="ECO:0000256" key="2">
    <source>
        <dbReference type="ARBA" id="ARBA00012438"/>
    </source>
</evidence>
<dbReference type="InterPro" id="IPR003661">
    <property type="entry name" value="HisK_dim/P_dom"/>
</dbReference>
<evidence type="ECO:0000313" key="13">
    <source>
        <dbReference type="EMBL" id="MED5017184.1"/>
    </source>
</evidence>
<dbReference type="InterPro" id="IPR011006">
    <property type="entry name" value="CheY-like_superfamily"/>
</dbReference>
<evidence type="ECO:0000256" key="3">
    <source>
        <dbReference type="ARBA" id="ARBA00022553"/>
    </source>
</evidence>
<dbReference type="InterPro" id="IPR036890">
    <property type="entry name" value="HATPase_C_sf"/>
</dbReference>
<keyword evidence="4" id="KW-0808">Transferase</keyword>
<comment type="caution">
    <text evidence="13">The sequence shown here is derived from an EMBL/GenBank/DDBJ whole genome shotgun (WGS) entry which is preliminary data.</text>
</comment>
<dbReference type="CDD" id="cd17546">
    <property type="entry name" value="REC_hyHK_CKI1_RcsC-like"/>
    <property type="match status" value="1"/>
</dbReference>
<evidence type="ECO:0000256" key="6">
    <source>
        <dbReference type="ARBA" id="ARBA00022777"/>
    </source>
</evidence>
<evidence type="ECO:0000256" key="7">
    <source>
        <dbReference type="ARBA" id="ARBA00022840"/>
    </source>
</evidence>
<dbReference type="PANTHER" id="PTHR45339">
    <property type="entry name" value="HYBRID SIGNAL TRANSDUCTION HISTIDINE KINASE J"/>
    <property type="match status" value="1"/>
</dbReference>
<feature type="coiled-coil region" evidence="10">
    <location>
        <begin position="141"/>
        <end position="168"/>
    </location>
</feature>
<feature type="modified residue" description="4-aspartylphosphate" evidence="9">
    <location>
        <position position="57"/>
    </location>
</feature>
<dbReference type="Gene3D" id="1.10.287.130">
    <property type="match status" value="1"/>
</dbReference>
<dbReference type="CDD" id="cd16922">
    <property type="entry name" value="HATPase_EvgS-ArcB-TorS-like"/>
    <property type="match status" value="1"/>
</dbReference>
<dbReference type="SUPFAM" id="SSF55874">
    <property type="entry name" value="ATPase domain of HSP90 chaperone/DNA topoisomerase II/histidine kinase"/>
    <property type="match status" value="1"/>
</dbReference>
<keyword evidence="3 9" id="KW-0597">Phosphoprotein</keyword>
<keyword evidence="8" id="KW-0902">Two-component regulatory system</keyword>
<name>A0ABU6PQN0_9BACL</name>
<evidence type="ECO:0000256" key="10">
    <source>
        <dbReference type="SAM" id="Coils"/>
    </source>
</evidence>